<dbReference type="EMBL" id="LT670818">
    <property type="protein sequence ID" value="SHH38301.1"/>
    <property type="molecule type" value="Genomic_DNA"/>
</dbReference>
<proteinExistence type="predicted"/>
<dbReference type="PANTHER" id="PTHR40267">
    <property type="entry name" value="BLR3294 PROTEIN"/>
    <property type="match status" value="1"/>
</dbReference>
<dbReference type="RefSeq" id="WP_079574174.1">
    <property type="nucleotide sequence ID" value="NZ_LT670818.1"/>
</dbReference>
<sequence>MSVNAEPLPRVGLIVPPAHGSVPDDGSILYPGRVQFIARGLALEAITLAGYDAIIDSVTDKAKELAEAGAQAISLMGTSLSFYRGAAFKQQLASAIRDATGLPSTTMSHAVVRALKATGVRRVAVATAYVDDVNVRLASFLQEEGFELTAIKGLAITDVIDVGTVSPEKLIDLAQDVFALDSSAQGVLISCGGLKTLGIINVLEMVLGVPVVSSSPAGFWDAVQLLGINPTAHDFGRLFQEYAQTSDVSD</sequence>
<name>A0A1M5SII1_9BRAD</name>
<reference evidence="1 2" key="1">
    <citation type="submission" date="2016-11" db="EMBL/GenBank/DDBJ databases">
        <authorList>
            <person name="Jaros S."/>
            <person name="Januszkiewicz K."/>
            <person name="Wedrychowicz H."/>
        </authorList>
    </citation>
    <scope>NUCLEOTIDE SEQUENCE [LARGE SCALE GENOMIC DNA]</scope>
    <source>
        <strain evidence="1 2">GAS242</strain>
    </source>
</reference>
<evidence type="ECO:0000313" key="1">
    <source>
        <dbReference type="EMBL" id="SHH38301.1"/>
    </source>
</evidence>
<dbReference type="InterPro" id="IPR026286">
    <property type="entry name" value="MaiA/AMDase"/>
</dbReference>
<dbReference type="Pfam" id="PF17645">
    <property type="entry name" value="Amdase"/>
    <property type="match status" value="1"/>
</dbReference>
<dbReference type="PANTHER" id="PTHR40267:SF1">
    <property type="entry name" value="BLR3294 PROTEIN"/>
    <property type="match status" value="1"/>
</dbReference>
<dbReference type="PIRSF" id="PIRSF015736">
    <property type="entry name" value="MI"/>
    <property type="match status" value="1"/>
</dbReference>
<gene>
    <name evidence="1" type="ORF">SAMN05444169_7168</name>
</gene>
<dbReference type="Gene3D" id="3.40.50.12500">
    <property type="match status" value="1"/>
</dbReference>
<dbReference type="AlphaFoldDB" id="A0A1M5SII1"/>
<accession>A0A1M5SII1</accession>
<protein>
    <submittedName>
        <fullName evidence="1">Arylmalonate decarboxylase</fullName>
    </submittedName>
</protein>
<dbReference type="Proteomes" id="UP000190675">
    <property type="component" value="Chromosome I"/>
</dbReference>
<dbReference type="InterPro" id="IPR053714">
    <property type="entry name" value="Iso_Racemase_Enz_sf"/>
</dbReference>
<organism evidence="1 2">
    <name type="scientific">Bradyrhizobium erythrophlei</name>
    <dbReference type="NCBI Taxonomy" id="1437360"/>
    <lineage>
        <taxon>Bacteria</taxon>
        <taxon>Pseudomonadati</taxon>
        <taxon>Pseudomonadota</taxon>
        <taxon>Alphaproteobacteria</taxon>
        <taxon>Hyphomicrobiales</taxon>
        <taxon>Nitrobacteraceae</taxon>
        <taxon>Bradyrhizobium</taxon>
    </lineage>
</organism>
<evidence type="ECO:0000313" key="2">
    <source>
        <dbReference type="Proteomes" id="UP000190675"/>
    </source>
</evidence>
<dbReference type="OrthoDB" id="9816064at2"/>